<evidence type="ECO:0000313" key="1">
    <source>
        <dbReference type="EMBL" id="GAA4472443.1"/>
    </source>
</evidence>
<name>A0ABP8NTH8_9NOCA</name>
<dbReference type="EMBL" id="BAABFB010000016">
    <property type="protein sequence ID" value="GAA4472443.1"/>
    <property type="molecule type" value="Genomic_DNA"/>
</dbReference>
<evidence type="ECO:0000313" key="2">
    <source>
        <dbReference type="Proteomes" id="UP001501183"/>
    </source>
</evidence>
<reference evidence="2" key="1">
    <citation type="journal article" date="2019" name="Int. J. Syst. Evol. Microbiol.">
        <title>The Global Catalogue of Microorganisms (GCM) 10K type strain sequencing project: providing services to taxonomists for standard genome sequencing and annotation.</title>
        <authorList>
            <consortium name="The Broad Institute Genomics Platform"/>
            <consortium name="The Broad Institute Genome Sequencing Center for Infectious Disease"/>
            <person name="Wu L."/>
            <person name="Ma J."/>
        </authorList>
    </citation>
    <scope>NUCLEOTIDE SEQUENCE [LARGE SCALE GENOMIC DNA]</scope>
    <source>
        <strain evidence="2">JCM 32206</strain>
    </source>
</reference>
<dbReference type="Pfam" id="PF13822">
    <property type="entry name" value="ACC_epsilon"/>
    <property type="match status" value="1"/>
</dbReference>
<gene>
    <name evidence="1" type="ORF">GCM10023094_04560</name>
</gene>
<comment type="caution">
    <text evidence="1">The sequence shown here is derived from an EMBL/GenBank/DDBJ whole genome shotgun (WGS) entry which is preliminary data.</text>
</comment>
<dbReference type="InterPro" id="IPR032716">
    <property type="entry name" value="ACC_epsilon"/>
</dbReference>
<sequence length="91" mass="9370">MTAVLETVDVDLVSDETALLGSPVPQQDPIRFSGNPDDAEVAAVLVALAAVSGVPAAGEPPVEEGWGAPAQMMRYGLSGAPCTFVNARFTR</sequence>
<evidence type="ECO:0008006" key="3">
    <source>
        <dbReference type="Google" id="ProtNLM"/>
    </source>
</evidence>
<protein>
    <recommendedName>
        <fullName evidence="3">Acyl-CoA carboxylase epsilon subunit-like protein</fullName>
    </recommendedName>
</protein>
<proteinExistence type="predicted"/>
<dbReference type="RefSeq" id="WP_345341713.1">
    <property type="nucleotide sequence ID" value="NZ_BAABFB010000016.1"/>
</dbReference>
<keyword evidence="2" id="KW-1185">Reference proteome</keyword>
<accession>A0ABP8NTH8</accession>
<organism evidence="1 2">
    <name type="scientific">Rhodococcus olei</name>
    <dbReference type="NCBI Taxonomy" id="2161675"/>
    <lineage>
        <taxon>Bacteria</taxon>
        <taxon>Bacillati</taxon>
        <taxon>Actinomycetota</taxon>
        <taxon>Actinomycetes</taxon>
        <taxon>Mycobacteriales</taxon>
        <taxon>Nocardiaceae</taxon>
        <taxon>Rhodococcus</taxon>
    </lineage>
</organism>
<dbReference type="Proteomes" id="UP001501183">
    <property type="component" value="Unassembled WGS sequence"/>
</dbReference>